<reference evidence="11 12" key="1">
    <citation type="journal article" date="2015" name="Sci. Rep.">
        <title>Chromosome-level genome map provides insights into diverse defense mechanisms in the medicinal fungus Ganoderma sinense.</title>
        <authorList>
            <person name="Zhu Y."/>
            <person name="Xu J."/>
            <person name="Sun C."/>
            <person name="Zhou S."/>
            <person name="Xu H."/>
            <person name="Nelson D.R."/>
            <person name="Qian J."/>
            <person name="Song J."/>
            <person name="Luo H."/>
            <person name="Xiang L."/>
            <person name="Li Y."/>
            <person name="Xu Z."/>
            <person name="Ji A."/>
            <person name="Wang L."/>
            <person name="Lu S."/>
            <person name="Hayward A."/>
            <person name="Sun W."/>
            <person name="Li X."/>
            <person name="Schwartz D.C."/>
            <person name="Wang Y."/>
            <person name="Chen S."/>
        </authorList>
    </citation>
    <scope>NUCLEOTIDE SEQUENCE [LARGE SCALE GENOMIC DNA]</scope>
    <source>
        <strain evidence="11 12">ZZ0214-1</strain>
    </source>
</reference>
<dbReference type="GO" id="GO:0005786">
    <property type="term" value="C:signal recognition particle, endoplasmic reticulum targeting"/>
    <property type="evidence" value="ECO:0007669"/>
    <property type="project" value="UniProtKB-KW"/>
</dbReference>
<keyword evidence="5" id="KW-0694">RNA-binding</keyword>
<dbReference type="GO" id="GO:0005730">
    <property type="term" value="C:nucleolus"/>
    <property type="evidence" value="ECO:0007669"/>
    <property type="project" value="UniProtKB-SubCell"/>
</dbReference>
<evidence type="ECO:0000256" key="10">
    <source>
        <dbReference type="SAM" id="MobiDB-lite"/>
    </source>
</evidence>
<evidence type="ECO:0000256" key="6">
    <source>
        <dbReference type="ARBA" id="ARBA00023135"/>
    </source>
</evidence>
<evidence type="ECO:0000313" key="11">
    <source>
        <dbReference type="EMBL" id="PIL29917.1"/>
    </source>
</evidence>
<feature type="region of interest" description="Disordered" evidence="10">
    <location>
        <begin position="571"/>
        <end position="600"/>
    </location>
</feature>
<dbReference type="GO" id="GO:0008312">
    <property type="term" value="F:7S RNA binding"/>
    <property type="evidence" value="ECO:0007669"/>
    <property type="project" value="InterPro"/>
</dbReference>
<dbReference type="GO" id="GO:0030942">
    <property type="term" value="F:endoplasmic reticulum signal peptide binding"/>
    <property type="evidence" value="ECO:0007669"/>
    <property type="project" value="InterPro"/>
</dbReference>
<protein>
    <recommendedName>
        <fullName evidence="9">Signal recognition particle subunit SRP68</fullName>
    </recommendedName>
</protein>
<evidence type="ECO:0000256" key="4">
    <source>
        <dbReference type="ARBA" id="ARBA00022490"/>
    </source>
</evidence>
<keyword evidence="4" id="KW-0963">Cytoplasm</keyword>
<comment type="subcellular location">
    <subcellularLocation>
        <location evidence="1">Cytoplasm</location>
    </subcellularLocation>
    <subcellularLocation>
        <location evidence="2">Nucleus</location>
        <location evidence="2">Nucleolus</location>
    </subcellularLocation>
</comment>
<dbReference type="InterPro" id="IPR026258">
    <property type="entry name" value="SRP68"/>
</dbReference>
<dbReference type="EMBL" id="AYKW01000017">
    <property type="protein sequence ID" value="PIL29917.1"/>
    <property type="molecule type" value="Genomic_DNA"/>
</dbReference>
<accession>A0A2G8S857</accession>
<keyword evidence="6" id="KW-0733">Signal recognition particle</keyword>
<evidence type="ECO:0000256" key="3">
    <source>
        <dbReference type="ARBA" id="ARBA00009352"/>
    </source>
</evidence>
<dbReference type="Proteomes" id="UP000230002">
    <property type="component" value="Unassembled WGS sequence"/>
</dbReference>
<comment type="caution">
    <text evidence="11">The sequence shown here is derived from an EMBL/GenBank/DDBJ whole genome shotgun (WGS) entry which is preliminary data.</text>
</comment>
<keyword evidence="8" id="KW-0687">Ribonucleoprotein</keyword>
<evidence type="ECO:0000256" key="9">
    <source>
        <dbReference type="ARBA" id="ARBA00029498"/>
    </source>
</evidence>
<evidence type="ECO:0000256" key="2">
    <source>
        <dbReference type="ARBA" id="ARBA00004604"/>
    </source>
</evidence>
<feature type="region of interest" description="Disordered" evidence="10">
    <location>
        <begin position="256"/>
        <end position="282"/>
    </location>
</feature>
<feature type="compositionally biased region" description="Basic and acidic residues" evidence="10">
    <location>
        <begin position="571"/>
        <end position="587"/>
    </location>
</feature>
<proteinExistence type="inferred from homology"/>
<keyword evidence="12" id="KW-1185">Reference proteome</keyword>
<keyword evidence="7" id="KW-0539">Nucleus</keyword>
<dbReference type="InterPro" id="IPR038253">
    <property type="entry name" value="SRP68_N_sf"/>
</dbReference>
<dbReference type="OrthoDB" id="10255118at2759"/>
<comment type="similarity">
    <text evidence="3">Belongs to the SRP68 family.</text>
</comment>
<feature type="compositionally biased region" description="Basic and acidic residues" evidence="10">
    <location>
        <begin position="256"/>
        <end position="273"/>
    </location>
</feature>
<dbReference type="STRING" id="1077348.A0A2G8S857"/>
<dbReference type="PANTHER" id="PTHR12860:SF0">
    <property type="entry name" value="SIGNAL RECOGNITION PARTICLE SUBUNIT SRP68"/>
    <property type="match status" value="1"/>
</dbReference>
<dbReference type="Gene3D" id="1.10.3450.40">
    <property type="entry name" value="Signal recognition particle, SRP68 subunit, RNA-binding domain"/>
    <property type="match status" value="1"/>
</dbReference>
<dbReference type="GO" id="GO:0006614">
    <property type="term" value="P:SRP-dependent cotranslational protein targeting to membrane"/>
    <property type="evidence" value="ECO:0007669"/>
    <property type="project" value="InterPro"/>
</dbReference>
<name>A0A2G8S857_9APHY</name>
<sequence>MTYGRGREFKKLPPISLDTIKEGHLQLLLFEAERAWAHAQEMHQLSLKLANDAKSLKDAAAAQADKESNANRKHATRRMRRAIHWATQLLSHCQALYAQSRLSAEDLTQITTYTLILNGRFLRQRYEFDDALVQLSVARDLLDALAAAAATSRAQALAIAFADEIGPEIRYAAHELRRDKAYDVDAVVADVAPKHRNALMQDCDAVLARLKKESGTAGQNKGKLKELLWEGEPVPVRNPELVDVLLKVQEAQERLVDSDKVEDKGEPSSDDKSKKGKLGKGARSKRGVASYDAILLALSEAEDVARRLVEAQKLNGTTAVAGTRDNQFVHAYILYQLLSRRVQRDLLLTSALLHQLHAAQKTQRDAGNASRRVHVDARLYPAIVKLLDTVLQSLEQMRTLSIVDDSPDLAAAVDARLSFTKGRRCVYLAWCYVPAKKYAEALSLTQHASIHLRECRAMLAPMADVDAINNTDGDGNEESGSPFYPLALADLDKLEEELALDATGFKADWFAHNGGALDAEAGKAAHKKPLFFDIAVNYISLDMDRLQERAGKAPAPAAVPVAAPAPQVAEKKTQVQKAKVEEVERAATPEPTPQARGGLGSLLGGWWGRR</sequence>
<evidence type="ECO:0000256" key="5">
    <source>
        <dbReference type="ARBA" id="ARBA00022884"/>
    </source>
</evidence>
<dbReference type="AlphaFoldDB" id="A0A2G8S857"/>
<gene>
    <name evidence="11" type="ORF">GSI_07827</name>
</gene>
<organism evidence="11 12">
    <name type="scientific">Ganoderma sinense ZZ0214-1</name>
    <dbReference type="NCBI Taxonomy" id="1077348"/>
    <lineage>
        <taxon>Eukaryota</taxon>
        <taxon>Fungi</taxon>
        <taxon>Dikarya</taxon>
        <taxon>Basidiomycota</taxon>
        <taxon>Agaricomycotina</taxon>
        <taxon>Agaricomycetes</taxon>
        <taxon>Polyporales</taxon>
        <taxon>Polyporaceae</taxon>
        <taxon>Ganoderma</taxon>
    </lineage>
</organism>
<evidence type="ECO:0000313" key="12">
    <source>
        <dbReference type="Proteomes" id="UP000230002"/>
    </source>
</evidence>
<evidence type="ECO:0000256" key="8">
    <source>
        <dbReference type="ARBA" id="ARBA00023274"/>
    </source>
</evidence>
<evidence type="ECO:0000256" key="1">
    <source>
        <dbReference type="ARBA" id="ARBA00004496"/>
    </source>
</evidence>
<dbReference type="GO" id="GO:0005047">
    <property type="term" value="F:signal recognition particle binding"/>
    <property type="evidence" value="ECO:0007669"/>
    <property type="project" value="InterPro"/>
</dbReference>
<evidence type="ECO:0000256" key="7">
    <source>
        <dbReference type="ARBA" id="ARBA00023242"/>
    </source>
</evidence>
<dbReference type="PANTHER" id="PTHR12860">
    <property type="entry name" value="SIGNAL RECOGNITION PARTICLE 68 KDA PROTEIN"/>
    <property type="match status" value="1"/>
</dbReference>
<dbReference type="Pfam" id="PF16969">
    <property type="entry name" value="SRP68"/>
    <property type="match status" value="1"/>
</dbReference>